<dbReference type="RefSeq" id="WP_353109907.1">
    <property type="nucleotide sequence ID" value="NZ_APND01000001.1"/>
</dbReference>
<evidence type="ECO:0008006" key="4">
    <source>
        <dbReference type="Google" id="ProtNLM"/>
    </source>
</evidence>
<name>A0ABV2AZW3_9GAMM</name>
<dbReference type="InterPro" id="IPR015867">
    <property type="entry name" value="N-reg_PII/ATP_PRibTrfase_C"/>
</dbReference>
<evidence type="ECO:0000313" key="2">
    <source>
        <dbReference type="EMBL" id="MES1928689.1"/>
    </source>
</evidence>
<dbReference type="EMBL" id="APND01000001">
    <property type="protein sequence ID" value="MES1928689.1"/>
    <property type="molecule type" value="Genomic_DNA"/>
</dbReference>
<feature type="region of interest" description="Disordered" evidence="1">
    <location>
        <begin position="34"/>
        <end position="54"/>
    </location>
</feature>
<dbReference type="Gene3D" id="3.30.70.120">
    <property type="match status" value="1"/>
</dbReference>
<proteinExistence type="predicted"/>
<dbReference type="Proteomes" id="UP001460888">
    <property type="component" value="Unassembled WGS sequence"/>
</dbReference>
<sequence>MKGFEVLFIAPRSRRFDGQPVLDLIAALARDQSIERSTRRVDAEGSGSSGHTHSAHFFEQADEPEELMFVVDGGAADKLIRAVEERDIPVFCMKRAIEYWRFGEDG</sequence>
<dbReference type="SUPFAM" id="SSF54913">
    <property type="entry name" value="GlnB-like"/>
    <property type="match status" value="1"/>
</dbReference>
<comment type="caution">
    <text evidence="2">The sequence shown here is derived from an EMBL/GenBank/DDBJ whole genome shotgun (WGS) entry which is preliminary data.</text>
</comment>
<reference evidence="2 3" key="1">
    <citation type="submission" date="2013-03" db="EMBL/GenBank/DDBJ databases">
        <title>Salinisphaera dokdonensis CL-ES53 Genome Sequencing.</title>
        <authorList>
            <person name="Li C."/>
            <person name="Lai Q."/>
            <person name="Shao Z."/>
        </authorList>
    </citation>
    <scope>NUCLEOTIDE SEQUENCE [LARGE SCALE GENOMIC DNA]</scope>
    <source>
        <strain evidence="2 3">CL-ES53</strain>
    </source>
</reference>
<evidence type="ECO:0000256" key="1">
    <source>
        <dbReference type="SAM" id="MobiDB-lite"/>
    </source>
</evidence>
<dbReference type="InterPro" id="IPR011322">
    <property type="entry name" value="N-reg_PII-like_a/b"/>
</dbReference>
<accession>A0ABV2AZW3</accession>
<keyword evidence="3" id="KW-1185">Reference proteome</keyword>
<protein>
    <recommendedName>
        <fullName evidence="4">DUF190 domain-containing protein</fullName>
    </recommendedName>
</protein>
<organism evidence="2 3">
    <name type="scientific">Salinisphaera dokdonensis CL-ES53</name>
    <dbReference type="NCBI Taxonomy" id="1304272"/>
    <lineage>
        <taxon>Bacteria</taxon>
        <taxon>Pseudomonadati</taxon>
        <taxon>Pseudomonadota</taxon>
        <taxon>Gammaproteobacteria</taxon>
        <taxon>Salinisphaerales</taxon>
        <taxon>Salinisphaeraceae</taxon>
        <taxon>Salinisphaera</taxon>
    </lineage>
</organism>
<feature type="compositionally biased region" description="Basic and acidic residues" evidence="1">
    <location>
        <begin position="34"/>
        <end position="43"/>
    </location>
</feature>
<evidence type="ECO:0000313" key="3">
    <source>
        <dbReference type="Proteomes" id="UP001460888"/>
    </source>
</evidence>
<gene>
    <name evidence="2" type="ORF">SADO_05500</name>
</gene>